<dbReference type="Proteomes" id="UP001178508">
    <property type="component" value="Chromosome 24"/>
</dbReference>
<name>A0AAV1HLU7_XYRNO</name>
<sequence length="103" mass="11410">MLICVKMCDKSCDRSKLSDVNRDVCVRSSNEQVLNLFLEGAAPVNTDELQKLVFCFVAAAVALFFPRTHRFNNKAFIHTAISTMESSNTDEKVITAAEPPLSV</sequence>
<keyword evidence="2" id="KW-1185">Reference proteome</keyword>
<evidence type="ECO:0000313" key="2">
    <source>
        <dbReference type="Proteomes" id="UP001178508"/>
    </source>
</evidence>
<dbReference type="AlphaFoldDB" id="A0AAV1HLU7"/>
<dbReference type="EMBL" id="OY660887">
    <property type="protein sequence ID" value="CAJ1086826.1"/>
    <property type="molecule type" value="Genomic_DNA"/>
</dbReference>
<gene>
    <name evidence="1" type="ORF">XNOV1_A010127</name>
</gene>
<proteinExistence type="predicted"/>
<protein>
    <submittedName>
        <fullName evidence="1">Uncharacterized protein</fullName>
    </submittedName>
</protein>
<organism evidence="1 2">
    <name type="scientific">Xyrichtys novacula</name>
    <name type="common">Pearly razorfish</name>
    <name type="synonym">Hemipteronotus novacula</name>
    <dbReference type="NCBI Taxonomy" id="13765"/>
    <lineage>
        <taxon>Eukaryota</taxon>
        <taxon>Metazoa</taxon>
        <taxon>Chordata</taxon>
        <taxon>Craniata</taxon>
        <taxon>Vertebrata</taxon>
        <taxon>Euteleostomi</taxon>
        <taxon>Actinopterygii</taxon>
        <taxon>Neopterygii</taxon>
        <taxon>Teleostei</taxon>
        <taxon>Neoteleostei</taxon>
        <taxon>Acanthomorphata</taxon>
        <taxon>Eupercaria</taxon>
        <taxon>Labriformes</taxon>
        <taxon>Labridae</taxon>
        <taxon>Xyrichtys</taxon>
    </lineage>
</organism>
<evidence type="ECO:0000313" key="1">
    <source>
        <dbReference type="EMBL" id="CAJ1086826.1"/>
    </source>
</evidence>
<accession>A0AAV1HLU7</accession>
<reference evidence="1" key="1">
    <citation type="submission" date="2023-08" db="EMBL/GenBank/DDBJ databases">
        <authorList>
            <person name="Alioto T."/>
            <person name="Alioto T."/>
            <person name="Gomez Garrido J."/>
        </authorList>
    </citation>
    <scope>NUCLEOTIDE SEQUENCE</scope>
</reference>